<dbReference type="EMBL" id="LXQA010172366">
    <property type="protein sequence ID" value="MCI29409.1"/>
    <property type="molecule type" value="Genomic_DNA"/>
</dbReference>
<dbReference type="AlphaFoldDB" id="A0A392QZJ9"/>
<evidence type="ECO:0000313" key="1">
    <source>
        <dbReference type="EMBL" id="MCI29409.1"/>
    </source>
</evidence>
<sequence>MKMLHDLQINIPFAEVLEQMPVYAKFMKELMTKKRKPLDDDTVEMTEECSAIIQKKLPQKKKDPGSFTIPCSI</sequence>
<dbReference type="Proteomes" id="UP000265520">
    <property type="component" value="Unassembled WGS sequence"/>
</dbReference>
<name>A0A392QZJ9_9FABA</name>
<dbReference type="PANTHER" id="PTHR33067">
    <property type="entry name" value="RNA-DIRECTED DNA POLYMERASE-RELATED"/>
    <property type="match status" value="1"/>
</dbReference>
<reference evidence="1 2" key="1">
    <citation type="journal article" date="2018" name="Front. Plant Sci.">
        <title>Red Clover (Trifolium pratense) and Zigzag Clover (T. medium) - A Picture of Genomic Similarities and Differences.</title>
        <authorList>
            <person name="Dluhosova J."/>
            <person name="Istvanek J."/>
            <person name="Nedelnik J."/>
            <person name="Repkova J."/>
        </authorList>
    </citation>
    <scope>NUCLEOTIDE SEQUENCE [LARGE SCALE GENOMIC DNA]</scope>
    <source>
        <strain evidence="2">cv. 10/8</strain>
        <tissue evidence="1">Leaf</tissue>
    </source>
</reference>
<comment type="caution">
    <text evidence="1">The sequence shown here is derived from an EMBL/GenBank/DDBJ whole genome shotgun (WGS) entry which is preliminary data.</text>
</comment>
<protein>
    <submittedName>
        <fullName evidence="1">Uncharacterized protein</fullName>
    </submittedName>
</protein>
<dbReference type="PANTHER" id="PTHR33067:SF9">
    <property type="entry name" value="RNA-DIRECTED DNA POLYMERASE"/>
    <property type="match status" value="1"/>
</dbReference>
<keyword evidence="2" id="KW-1185">Reference proteome</keyword>
<feature type="non-terminal residue" evidence="1">
    <location>
        <position position="73"/>
    </location>
</feature>
<evidence type="ECO:0000313" key="2">
    <source>
        <dbReference type="Proteomes" id="UP000265520"/>
    </source>
</evidence>
<organism evidence="1 2">
    <name type="scientific">Trifolium medium</name>
    <dbReference type="NCBI Taxonomy" id="97028"/>
    <lineage>
        <taxon>Eukaryota</taxon>
        <taxon>Viridiplantae</taxon>
        <taxon>Streptophyta</taxon>
        <taxon>Embryophyta</taxon>
        <taxon>Tracheophyta</taxon>
        <taxon>Spermatophyta</taxon>
        <taxon>Magnoliopsida</taxon>
        <taxon>eudicotyledons</taxon>
        <taxon>Gunneridae</taxon>
        <taxon>Pentapetalae</taxon>
        <taxon>rosids</taxon>
        <taxon>fabids</taxon>
        <taxon>Fabales</taxon>
        <taxon>Fabaceae</taxon>
        <taxon>Papilionoideae</taxon>
        <taxon>50 kb inversion clade</taxon>
        <taxon>NPAAA clade</taxon>
        <taxon>Hologalegina</taxon>
        <taxon>IRL clade</taxon>
        <taxon>Trifolieae</taxon>
        <taxon>Trifolium</taxon>
    </lineage>
</organism>
<proteinExistence type="predicted"/>
<accession>A0A392QZJ9</accession>